<feature type="compositionally biased region" description="Polar residues" evidence="1">
    <location>
        <begin position="721"/>
        <end position="735"/>
    </location>
</feature>
<evidence type="ECO:0000313" key="3">
    <source>
        <dbReference type="Proteomes" id="UP000190274"/>
    </source>
</evidence>
<feature type="compositionally biased region" description="Basic and acidic residues" evidence="1">
    <location>
        <begin position="763"/>
        <end position="779"/>
    </location>
</feature>
<feature type="region of interest" description="Disordered" evidence="1">
    <location>
        <begin position="631"/>
        <end position="779"/>
    </location>
</feature>
<dbReference type="STRING" id="1266660.A0A1G4JII7"/>
<dbReference type="InterPro" id="IPR021861">
    <property type="entry name" value="THO_THOC1"/>
</dbReference>
<dbReference type="AlphaFoldDB" id="A0A1G4JII7"/>
<reference evidence="2 3" key="1">
    <citation type="submission" date="2016-03" db="EMBL/GenBank/DDBJ databases">
        <authorList>
            <person name="Devillers H."/>
        </authorList>
    </citation>
    <scope>NUCLEOTIDE SEQUENCE [LARGE SCALE GENOMIC DNA]</scope>
    <source>
        <strain evidence="2">CBS 10888</strain>
    </source>
</reference>
<dbReference type="Proteomes" id="UP000190274">
    <property type="component" value="Chromosome F"/>
</dbReference>
<accession>A0A1G4JII7</accession>
<evidence type="ECO:0000256" key="1">
    <source>
        <dbReference type="SAM" id="MobiDB-lite"/>
    </source>
</evidence>
<protein>
    <submittedName>
        <fullName evidence="2">LADA_0F02366g1_1</fullName>
    </submittedName>
</protein>
<proteinExistence type="predicted"/>
<dbReference type="Pfam" id="PF11957">
    <property type="entry name" value="efThoc1"/>
    <property type="match status" value="1"/>
</dbReference>
<feature type="compositionally biased region" description="Basic and acidic residues" evidence="1">
    <location>
        <begin position="742"/>
        <end position="754"/>
    </location>
</feature>
<feature type="compositionally biased region" description="Polar residues" evidence="1">
    <location>
        <begin position="667"/>
        <end position="678"/>
    </location>
</feature>
<sequence length="779" mass="88994">MNYKTCVHAGIDHDPRVQLPVKNMVATDSELLSEVEFVQKAFFENSILDKTVLSRTTTADEMPSLAIEAFSKSNFDELHQEIVLKMVFMEIAKVEDHNVKLTRFAVVMDFCHHMRILSSESQENVKFWTLLFFELFKMALSLLNLPQGHLDFWPYIESRLDWFKLGFSCQSDLQYGQTALSAIKAPFSKVTYQINKMLFALRVNSKLATPQHHELSMKIHYFLCQCLPPMEQANTNKRGNVAKGLPEQLWDSRNRKIEGSAFFTDFQKIQSDFIECPVEWVFSPPNERLNLHDYLLPVMDEILLHESNFYAHIRLRKLRVERLNQKSNSLDVASHGSTSTVFSRDNTWSQFSPTPTSYTPRPLMLDQPTWDSELVVSQLQDPYNDFFRKQFVCQLLVTATMIENILSDDATAKFYRTNFKQSEEEAHTKLEVNGSTEETLREISELITKRIDQFYLSRDLNFQGVLSDIIKSDRLLTDLKVKKGFKIFDGFKFPTEHLESVQPFSDKFKGFGWVKLGNKKLDNAWKIKTGLEVIKTDHNSPQELFQDLALEHQNMNFEKETLSQDIANQWKQLRILRSQYIFKLSNVDENTGLAGLFHEELIENSRAKKSTLSGILQVAKEYFEVKNKRQVDEATHDMSPPAKRQDIGSKAPEGYAVGGESLEGDVTPQNTLNGNVFISSPDRVVGGMSDFDNDPSPKVIDRESEPTTISPAVANDEAEQVTLSPTVGSVNNNREAASGSALKKELPSKDKMETEFDNGAEAETEKDPENQEESNKTSI</sequence>
<dbReference type="OrthoDB" id="4060917at2759"/>
<keyword evidence="3" id="KW-1185">Reference proteome</keyword>
<organism evidence="2 3">
    <name type="scientific">Lachancea dasiensis</name>
    <dbReference type="NCBI Taxonomy" id="1072105"/>
    <lineage>
        <taxon>Eukaryota</taxon>
        <taxon>Fungi</taxon>
        <taxon>Dikarya</taxon>
        <taxon>Ascomycota</taxon>
        <taxon>Saccharomycotina</taxon>
        <taxon>Saccharomycetes</taxon>
        <taxon>Saccharomycetales</taxon>
        <taxon>Saccharomycetaceae</taxon>
        <taxon>Lachancea</taxon>
    </lineage>
</organism>
<evidence type="ECO:0000313" key="2">
    <source>
        <dbReference type="EMBL" id="SCU90180.1"/>
    </source>
</evidence>
<name>A0A1G4JII7_9SACH</name>
<dbReference type="EMBL" id="LT598458">
    <property type="protein sequence ID" value="SCU90180.1"/>
    <property type="molecule type" value="Genomic_DNA"/>
</dbReference>
<gene>
    <name evidence="2" type="ORF">LADA_0F02366G</name>
</gene>